<keyword evidence="3" id="KW-0479">Metal-binding</keyword>
<reference evidence="11 12" key="1">
    <citation type="submission" date="2020-10" db="EMBL/GenBank/DDBJ databases">
        <title>Pygocentrus nattereri (red-bellied piranha) genome, fPygNat1, primary haplotype.</title>
        <authorList>
            <person name="Myers G."/>
            <person name="Meyer A."/>
            <person name="Karagic N."/>
            <person name="Pippel M."/>
            <person name="Winkler S."/>
            <person name="Tracey A."/>
            <person name="Wood J."/>
            <person name="Formenti G."/>
            <person name="Howe K."/>
            <person name="Fedrigo O."/>
            <person name="Jarvis E.D."/>
        </authorList>
    </citation>
    <scope>NUCLEOTIDE SEQUENCE [LARGE SCALE GENOMIC DNA]</scope>
</reference>
<evidence type="ECO:0000256" key="4">
    <source>
        <dbReference type="ARBA" id="ARBA00022771"/>
    </source>
</evidence>
<dbReference type="GO" id="GO:0003723">
    <property type="term" value="F:RNA binding"/>
    <property type="evidence" value="ECO:0007669"/>
    <property type="project" value="UniProtKB-UniRule"/>
</dbReference>
<evidence type="ECO:0000313" key="12">
    <source>
        <dbReference type="Proteomes" id="UP001501920"/>
    </source>
</evidence>
<dbReference type="GeneTree" id="ENSGT00950000183135"/>
<dbReference type="Gene3D" id="4.10.60.30">
    <property type="entry name" value="Nanos, RNA-binding domain"/>
    <property type="match status" value="1"/>
</dbReference>
<evidence type="ECO:0000256" key="7">
    <source>
        <dbReference type="ARBA" id="ARBA00022884"/>
    </source>
</evidence>
<keyword evidence="12" id="KW-1185">Reference proteome</keyword>
<keyword evidence="5" id="KW-0862">Zinc</keyword>
<keyword evidence="6 8" id="KW-0810">Translation regulation</keyword>
<evidence type="ECO:0000259" key="10">
    <source>
        <dbReference type="PROSITE" id="PS51522"/>
    </source>
</evidence>
<comment type="similarity">
    <text evidence="8">Belongs to the nanos family.</text>
</comment>
<dbReference type="PROSITE" id="PS51522">
    <property type="entry name" value="ZF_NANOS"/>
    <property type="match status" value="1"/>
</dbReference>
<dbReference type="PANTHER" id="PTHR12887">
    <property type="entry name" value="NANOS PROTEIN"/>
    <property type="match status" value="1"/>
</dbReference>
<dbReference type="GO" id="GO:0008270">
    <property type="term" value="F:zinc ion binding"/>
    <property type="evidence" value="ECO:0007669"/>
    <property type="project" value="UniProtKB-KW"/>
</dbReference>
<dbReference type="GO" id="GO:0006417">
    <property type="term" value="P:regulation of translation"/>
    <property type="evidence" value="ECO:0007669"/>
    <property type="project" value="UniProtKB-UniRule"/>
</dbReference>
<comment type="subcellular location">
    <subcellularLocation>
        <location evidence="1">Cytoplasm</location>
    </subcellularLocation>
</comment>
<dbReference type="InterPro" id="IPR038129">
    <property type="entry name" value="Nanos_sf"/>
</dbReference>
<feature type="region of interest" description="Disordered" evidence="9">
    <location>
        <begin position="170"/>
        <end position="202"/>
    </location>
</feature>
<sequence>LIYTIVMQREITERADGAFFMWRDYLHLRATVAHLLGQRNHEEAAESGTWTGPPPSHRSTFFPPITSILLTQTERGAVGQQRGGDAGPAGCGGAQCGEKCKDDITVRSEAPSSGRDYSCAFCRQNGESAQVYRSHRLRWSDGRVMCPVLRSYVCPLCRATGDTAHTRRYCQGRSEAEPSSSARDRRRQRLPSPPAPAPAPGFVREQCEERCWKRGIE</sequence>
<evidence type="ECO:0000256" key="6">
    <source>
        <dbReference type="ARBA" id="ARBA00022845"/>
    </source>
</evidence>
<dbReference type="AlphaFoldDB" id="A0A3B4CK57"/>
<evidence type="ECO:0000256" key="5">
    <source>
        <dbReference type="ARBA" id="ARBA00022833"/>
    </source>
</evidence>
<evidence type="ECO:0000256" key="8">
    <source>
        <dbReference type="PROSITE-ProRule" id="PRU00855"/>
    </source>
</evidence>
<dbReference type="InterPro" id="IPR008705">
    <property type="entry name" value="Nanos/Xcar2"/>
</dbReference>
<name>A0A3B4CK57_PYGNA</name>
<keyword evidence="4 8" id="KW-0863">Zinc-finger</keyword>
<evidence type="ECO:0000256" key="1">
    <source>
        <dbReference type="ARBA" id="ARBA00004496"/>
    </source>
</evidence>
<reference evidence="11" key="2">
    <citation type="submission" date="2025-08" db="UniProtKB">
        <authorList>
            <consortium name="Ensembl"/>
        </authorList>
    </citation>
    <scope>IDENTIFICATION</scope>
</reference>
<organism evidence="11 12">
    <name type="scientific">Pygocentrus nattereri</name>
    <name type="common">Red-bellied piranha</name>
    <dbReference type="NCBI Taxonomy" id="42514"/>
    <lineage>
        <taxon>Eukaryota</taxon>
        <taxon>Metazoa</taxon>
        <taxon>Chordata</taxon>
        <taxon>Craniata</taxon>
        <taxon>Vertebrata</taxon>
        <taxon>Euteleostomi</taxon>
        <taxon>Actinopterygii</taxon>
        <taxon>Neopterygii</taxon>
        <taxon>Teleostei</taxon>
        <taxon>Ostariophysi</taxon>
        <taxon>Characiformes</taxon>
        <taxon>Characoidei</taxon>
        <taxon>Pygocentrus</taxon>
    </lineage>
</organism>
<feature type="domain" description="Nanos-type" evidence="10">
    <location>
        <begin position="118"/>
        <end position="172"/>
    </location>
</feature>
<accession>A0A3B4CK57</accession>
<dbReference type="Proteomes" id="UP001501920">
    <property type="component" value="Chromosome 23"/>
</dbReference>
<gene>
    <name evidence="11" type="primary">NANOS2</name>
</gene>
<keyword evidence="2" id="KW-0963">Cytoplasm</keyword>
<protein>
    <recommendedName>
        <fullName evidence="10">Nanos-type domain-containing protein</fullName>
    </recommendedName>
</protein>
<dbReference type="Ensembl" id="ENSPNAT00000018837.2">
    <property type="protein sequence ID" value="ENSPNAP00000011750.2"/>
    <property type="gene ID" value="ENSPNAG00000017440.2"/>
</dbReference>
<proteinExistence type="inferred from homology"/>
<dbReference type="GO" id="GO:0005737">
    <property type="term" value="C:cytoplasm"/>
    <property type="evidence" value="ECO:0007669"/>
    <property type="project" value="UniProtKB-SubCell"/>
</dbReference>
<reference evidence="11" key="3">
    <citation type="submission" date="2025-09" db="UniProtKB">
        <authorList>
            <consortium name="Ensembl"/>
        </authorList>
    </citation>
    <scope>IDENTIFICATION</scope>
</reference>
<dbReference type="STRING" id="42514.ENSPNAP00000011750"/>
<evidence type="ECO:0000256" key="2">
    <source>
        <dbReference type="ARBA" id="ARBA00022490"/>
    </source>
</evidence>
<evidence type="ECO:0000256" key="9">
    <source>
        <dbReference type="SAM" id="MobiDB-lite"/>
    </source>
</evidence>
<dbReference type="InterPro" id="IPR024161">
    <property type="entry name" value="Znf_nanos-typ"/>
</dbReference>
<evidence type="ECO:0000313" key="11">
    <source>
        <dbReference type="Ensembl" id="ENSPNAP00000011750.2"/>
    </source>
</evidence>
<evidence type="ECO:0000256" key="3">
    <source>
        <dbReference type="ARBA" id="ARBA00022723"/>
    </source>
</evidence>
<keyword evidence="7 8" id="KW-0694">RNA-binding</keyword>
<dbReference type="Pfam" id="PF05741">
    <property type="entry name" value="zf-nanos"/>
    <property type="match status" value="1"/>
</dbReference>